<name>A0A1G5R0R5_9GAMM</name>
<evidence type="ECO:0000313" key="3">
    <source>
        <dbReference type="Proteomes" id="UP000199648"/>
    </source>
</evidence>
<dbReference type="EMBL" id="FMWD01000015">
    <property type="protein sequence ID" value="SCZ67622.1"/>
    <property type="molecule type" value="Genomic_DNA"/>
</dbReference>
<dbReference type="Proteomes" id="UP000199648">
    <property type="component" value="Unassembled WGS sequence"/>
</dbReference>
<dbReference type="AlphaFoldDB" id="A0A1G5R0R5"/>
<dbReference type="OrthoDB" id="2833825at2"/>
<proteinExistence type="predicted"/>
<feature type="domain" description="NERD" evidence="1">
    <location>
        <begin position="12"/>
        <end position="83"/>
    </location>
</feature>
<dbReference type="Pfam" id="PF08378">
    <property type="entry name" value="NERD"/>
    <property type="match status" value="1"/>
</dbReference>
<organism evidence="2 3">
    <name type="scientific">Thiohalomonas denitrificans</name>
    <dbReference type="NCBI Taxonomy" id="415747"/>
    <lineage>
        <taxon>Bacteria</taxon>
        <taxon>Pseudomonadati</taxon>
        <taxon>Pseudomonadota</taxon>
        <taxon>Gammaproteobacteria</taxon>
        <taxon>Thiohalomonadales</taxon>
        <taxon>Thiohalomonadaceae</taxon>
        <taxon>Thiohalomonas</taxon>
    </lineage>
</organism>
<dbReference type="RefSeq" id="WP_092999135.1">
    <property type="nucleotide sequence ID" value="NZ_FMWD01000015.1"/>
</dbReference>
<evidence type="ECO:0000259" key="1">
    <source>
        <dbReference type="Pfam" id="PF08378"/>
    </source>
</evidence>
<protein>
    <submittedName>
        <fullName evidence="2">Nuclease-related domain-containing protein</fullName>
    </submittedName>
</protein>
<reference evidence="2 3" key="1">
    <citation type="submission" date="2016-10" db="EMBL/GenBank/DDBJ databases">
        <authorList>
            <person name="de Groot N.N."/>
        </authorList>
    </citation>
    <scope>NUCLEOTIDE SEQUENCE [LARGE SCALE GENOMIC DNA]</scope>
    <source>
        <strain evidence="2 3">HLD2</strain>
    </source>
</reference>
<accession>A0A1G5R0R5</accession>
<sequence length="105" mass="11882">MPQSTLTRPWHWEGNVQATLRTALEEDDWTITAAANIETKEPGIDLSAVKDDRVLHIEVKGYPSTTYEHGARREFYMDIHRKKTKKSAPPIAWNGIAASDLCEFG</sequence>
<gene>
    <name evidence="2" type="ORF">SAMN03097708_03177</name>
</gene>
<keyword evidence="3" id="KW-1185">Reference proteome</keyword>
<evidence type="ECO:0000313" key="2">
    <source>
        <dbReference type="EMBL" id="SCZ67622.1"/>
    </source>
</evidence>
<dbReference type="InterPro" id="IPR011528">
    <property type="entry name" value="NERD"/>
</dbReference>